<name>A0ABN8E6B8_9VIBR</name>
<proteinExistence type="predicted"/>
<sequence length="29" mass="3346">MCKISDVKFEKLLKGSVSKTCKILQVKKY</sequence>
<accession>A0ABN8E6B8</accession>
<comment type="caution">
    <text evidence="1">The sequence shown here is derived from an EMBL/GenBank/DDBJ whole genome shotgun (WGS) entry which is preliminary data.</text>
</comment>
<dbReference type="Proteomes" id="UP000838748">
    <property type="component" value="Unassembled WGS sequence"/>
</dbReference>
<protein>
    <submittedName>
        <fullName evidence="1">Uncharacterized protein</fullName>
    </submittedName>
</protein>
<keyword evidence="2" id="KW-1185">Reference proteome</keyword>
<organism evidence="1 2">
    <name type="scientific">Vibrio marisflavi CECT 7928</name>
    <dbReference type="NCBI Taxonomy" id="634439"/>
    <lineage>
        <taxon>Bacteria</taxon>
        <taxon>Pseudomonadati</taxon>
        <taxon>Pseudomonadota</taxon>
        <taxon>Gammaproteobacteria</taxon>
        <taxon>Vibrionales</taxon>
        <taxon>Vibrionaceae</taxon>
        <taxon>Vibrio</taxon>
    </lineage>
</organism>
<gene>
    <name evidence="1" type="ORF">VMF7928_03423</name>
</gene>
<reference evidence="1" key="1">
    <citation type="submission" date="2021-11" db="EMBL/GenBank/DDBJ databases">
        <authorList>
            <person name="Rodrigo-Torres L."/>
            <person name="Arahal R. D."/>
            <person name="Lucena T."/>
        </authorList>
    </citation>
    <scope>NUCLEOTIDE SEQUENCE</scope>
    <source>
        <strain evidence="1">CECT 7928</strain>
    </source>
</reference>
<dbReference type="EMBL" id="CAKLDM010000002">
    <property type="protein sequence ID" value="CAH0541162.1"/>
    <property type="molecule type" value="Genomic_DNA"/>
</dbReference>
<evidence type="ECO:0000313" key="1">
    <source>
        <dbReference type="EMBL" id="CAH0541162.1"/>
    </source>
</evidence>
<evidence type="ECO:0000313" key="2">
    <source>
        <dbReference type="Proteomes" id="UP000838748"/>
    </source>
</evidence>